<name>A0A4R7ZV82_9ACTN</name>
<dbReference type="AlphaFoldDB" id="A0A4R7ZV82"/>
<feature type="transmembrane region" description="Helical" evidence="1">
    <location>
        <begin position="209"/>
        <end position="233"/>
    </location>
</feature>
<keyword evidence="3" id="KW-1185">Reference proteome</keyword>
<evidence type="ECO:0008006" key="4">
    <source>
        <dbReference type="Google" id="ProtNLM"/>
    </source>
</evidence>
<protein>
    <recommendedName>
        <fullName evidence="4">DUF1345 domain-containing protein</fullName>
    </recommendedName>
</protein>
<accession>A0A4R7ZV82</accession>
<sequence length="235" mass="25050">MTDMGDEATGQAHPGEPRLPAAVGVVVAIVLYAVLPSSLQVGPRYVIPGLELLLFIPLMLANPRRMSRENRLLRRLSIGLAVLIALSNTTALVLLIRSLVLREATAGGQLLAAAGQVWLTNVLVFALAYWELDRGGPVARFRVARPGLPDADFRFPQDEDHDAISEVASRSSAKSGWAPGFIDYLYVSVTNSSAFSPTDTMPLTVRAKALMAVESVAALMLSVLVVSFAVGLLGS</sequence>
<comment type="caution">
    <text evidence="2">The sequence shown here is derived from an EMBL/GenBank/DDBJ whole genome shotgun (WGS) entry which is preliminary data.</text>
</comment>
<feature type="transmembrane region" description="Helical" evidence="1">
    <location>
        <begin position="21"/>
        <end position="39"/>
    </location>
</feature>
<gene>
    <name evidence="2" type="ORF">EV650_0830</name>
</gene>
<evidence type="ECO:0000313" key="2">
    <source>
        <dbReference type="EMBL" id="TDW21999.1"/>
    </source>
</evidence>
<keyword evidence="1" id="KW-1133">Transmembrane helix</keyword>
<evidence type="ECO:0000256" key="1">
    <source>
        <dbReference type="SAM" id="Phobius"/>
    </source>
</evidence>
<evidence type="ECO:0000313" key="3">
    <source>
        <dbReference type="Proteomes" id="UP000295447"/>
    </source>
</evidence>
<feature type="transmembrane region" description="Helical" evidence="1">
    <location>
        <begin position="108"/>
        <end position="130"/>
    </location>
</feature>
<dbReference type="EMBL" id="SODF01000001">
    <property type="protein sequence ID" value="TDW21999.1"/>
    <property type="molecule type" value="Genomic_DNA"/>
</dbReference>
<dbReference type="Proteomes" id="UP000295447">
    <property type="component" value="Unassembled WGS sequence"/>
</dbReference>
<feature type="transmembrane region" description="Helical" evidence="1">
    <location>
        <begin position="45"/>
        <end position="61"/>
    </location>
</feature>
<reference evidence="2 3" key="1">
    <citation type="submission" date="2019-03" db="EMBL/GenBank/DDBJ databases">
        <title>Genomic Encyclopedia of Type Strains, Phase III (KMG-III): the genomes of soil and plant-associated and newly described type strains.</title>
        <authorList>
            <person name="Whitman W."/>
        </authorList>
    </citation>
    <scope>NUCLEOTIDE SEQUENCE [LARGE SCALE GENOMIC DNA]</scope>
    <source>
        <strain evidence="2 3">VKM Ac-2570</strain>
    </source>
</reference>
<keyword evidence="1" id="KW-0472">Membrane</keyword>
<proteinExistence type="predicted"/>
<keyword evidence="1" id="KW-0812">Transmembrane</keyword>
<organism evidence="2 3">
    <name type="scientific">Kribbella kalugense</name>
    <dbReference type="NCBI Taxonomy" id="2512221"/>
    <lineage>
        <taxon>Bacteria</taxon>
        <taxon>Bacillati</taxon>
        <taxon>Actinomycetota</taxon>
        <taxon>Actinomycetes</taxon>
        <taxon>Propionibacteriales</taxon>
        <taxon>Kribbellaceae</taxon>
        <taxon>Kribbella</taxon>
    </lineage>
</organism>
<feature type="transmembrane region" description="Helical" evidence="1">
    <location>
        <begin position="73"/>
        <end position="96"/>
    </location>
</feature>